<evidence type="ECO:0000313" key="2">
    <source>
        <dbReference type="EMBL" id="GIY18859.1"/>
    </source>
</evidence>
<dbReference type="Proteomes" id="UP001054945">
    <property type="component" value="Unassembled WGS sequence"/>
</dbReference>
<accession>A0AAV4RAN4</accession>
<sequence length="73" mass="8365">MERPFKNKMASVSQQADECTPPPSIKNSTLYLFQLNKSNLLQIFLQVDTYQADIHAEAPKLVSSRNLDSCHRR</sequence>
<reference evidence="2 3" key="1">
    <citation type="submission" date="2021-06" db="EMBL/GenBank/DDBJ databases">
        <title>Caerostris extrusa draft genome.</title>
        <authorList>
            <person name="Kono N."/>
            <person name="Arakawa K."/>
        </authorList>
    </citation>
    <scope>NUCLEOTIDE SEQUENCE [LARGE SCALE GENOMIC DNA]</scope>
</reference>
<protein>
    <submittedName>
        <fullName evidence="2">Uncharacterized protein</fullName>
    </submittedName>
</protein>
<keyword evidence="3" id="KW-1185">Reference proteome</keyword>
<gene>
    <name evidence="2" type="ORF">CEXT_443261</name>
</gene>
<feature type="region of interest" description="Disordered" evidence="1">
    <location>
        <begin position="1"/>
        <end position="21"/>
    </location>
</feature>
<dbReference type="AlphaFoldDB" id="A0AAV4RAN4"/>
<dbReference type="EMBL" id="BPLR01007681">
    <property type="protein sequence ID" value="GIY18859.1"/>
    <property type="molecule type" value="Genomic_DNA"/>
</dbReference>
<comment type="caution">
    <text evidence="2">The sequence shown here is derived from an EMBL/GenBank/DDBJ whole genome shotgun (WGS) entry which is preliminary data.</text>
</comment>
<organism evidence="2 3">
    <name type="scientific">Caerostris extrusa</name>
    <name type="common">Bark spider</name>
    <name type="synonym">Caerostris bankana</name>
    <dbReference type="NCBI Taxonomy" id="172846"/>
    <lineage>
        <taxon>Eukaryota</taxon>
        <taxon>Metazoa</taxon>
        <taxon>Ecdysozoa</taxon>
        <taxon>Arthropoda</taxon>
        <taxon>Chelicerata</taxon>
        <taxon>Arachnida</taxon>
        <taxon>Araneae</taxon>
        <taxon>Araneomorphae</taxon>
        <taxon>Entelegynae</taxon>
        <taxon>Araneoidea</taxon>
        <taxon>Araneidae</taxon>
        <taxon>Caerostris</taxon>
    </lineage>
</organism>
<evidence type="ECO:0000256" key="1">
    <source>
        <dbReference type="SAM" id="MobiDB-lite"/>
    </source>
</evidence>
<proteinExistence type="predicted"/>
<name>A0AAV4RAN4_CAEEX</name>
<evidence type="ECO:0000313" key="3">
    <source>
        <dbReference type="Proteomes" id="UP001054945"/>
    </source>
</evidence>